<dbReference type="Gene3D" id="2.170.130.10">
    <property type="entry name" value="TonB-dependent receptor, plug domain"/>
    <property type="match status" value="1"/>
</dbReference>
<evidence type="ECO:0000259" key="12">
    <source>
        <dbReference type="Pfam" id="PF07715"/>
    </source>
</evidence>
<dbReference type="InterPro" id="IPR000531">
    <property type="entry name" value="Beta-barrel_TonB"/>
</dbReference>
<protein>
    <submittedName>
        <fullName evidence="13">Iron (III) dicitrate transport protein</fullName>
    </submittedName>
</protein>
<comment type="subcellular location">
    <subcellularLocation>
        <location evidence="1 8">Cell outer membrane</location>
        <topology evidence="1 8">Multi-pass membrane protein</topology>
    </subcellularLocation>
</comment>
<feature type="chain" id="PRO_5003625849" evidence="10">
    <location>
        <begin position="20"/>
        <end position="848"/>
    </location>
</feature>
<dbReference type="SUPFAM" id="SSF56935">
    <property type="entry name" value="Porins"/>
    <property type="match status" value="1"/>
</dbReference>
<dbReference type="STRING" id="182217.HCW_04525"/>
<dbReference type="Pfam" id="PF07715">
    <property type="entry name" value="Plug"/>
    <property type="match status" value="1"/>
</dbReference>
<organism evidence="13 14">
    <name type="scientific">Helicobacter cetorum (strain ATCC BAA-429 / MIT 00-7128)</name>
    <dbReference type="NCBI Taxonomy" id="182217"/>
    <lineage>
        <taxon>Bacteria</taxon>
        <taxon>Pseudomonadati</taxon>
        <taxon>Campylobacterota</taxon>
        <taxon>Epsilonproteobacteria</taxon>
        <taxon>Campylobacterales</taxon>
        <taxon>Helicobacteraceae</taxon>
        <taxon>Helicobacter</taxon>
    </lineage>
</organism>
<keyword evidence="2 8" id="KW-0813">Transport</keyword>
<dbReference type="PANTHER" id="PTHR30442:SF0">
    <property type="entry name" value="FE(3+) DICITRATE TRANSPORT PROTEIN FECA"/>
    <property type="match status" value="1"/>
</dbReference>
<evidence type="ECO:0000256" key="3">
    <source>
        <dbReference type="ARBA" id="ARBA00022452"/>
    </source>
</evidence>
<evidence type="ECO:0000256" key="1">
    <source>
        <dbReference type="ARBA" id="ARBA00004571"/>
    </source>
</evidence>
<feature type="domain" description="TonB-dependent receptor plug" evidence="12">
    <location>
        <begin position="59"/>
        <end position="172"/>
    </location>
</feature>
<keyword evidence="7 8" id="KW-0998">Cell outer membrane</keyword>
<evidence type="ECO:0000256" key="10">
    <source>
        <dbReference type="SAM" id="SignalP"/>
    </source>
</evidence>
<dbReference type="EMBL" id="CP003479">
    <property type="protein sequence ID" value="AFI04172.1"/>
    <property type="molecule type" value="Genomic_DNA"/>
</dbReference>
<evidence type="ECO:0000313" key="14">
    <source>
        <dbReference type="Proteomes" id="UP000005010"/>
    </source>
</evidence>
<comment type="similarity">
    <text evidence="8 9">Belongs to the TonB-dependent receptor family.</text>
</comment>
<evidence type="ECO:0000259" key="11">
    <source>
        <dbReference type="Pfam" id="PF00593"/>
    </source>
</evidence>
<gene>
    <name evidence="13" type="ordered locus">HCW_04525</name>
</gene>
<dbReference type="Pfam" id="PF00593">
    <property type="entry name" value="TonB_dep_Rec_b-barrel"/>
    <property type="match status" value="1"/>
</dbReference>
<reference evidence="14" key="1">
    <citation type="submission" date="2012-04" db="EMBL/GenBank/DDBJ databases">
        <title>Complete genome sequence of Helicobacter cetorum strain MIT 00-7128.</title>
        <authorList>
            <person name="Kersulyte D."/>
            <person name="Berg D.E."/>
        </authorList>
    </citation>
    <scope>NUCLEOTIDE SEQUENCE [LARGE SCALE GENOMIC DNA]</scope>
    <source>
        <strain evidence="14">MIT 00-7128</strain>
    </source>
</reference>
<proteinExistence type="inferred from homology"/>
<keyword evidence="14" id="KW-1185">Reference proteome</keyword>
<evidence type="ECO:0000256" key="7">
    <source>
        <dbReference type="ARBA" id="ARBA00023237"/>
    </source>
</evidence>
<dbReference type="InterPro" id="IPR039426">
    <property type="entry name" value="TonB-dep_rcpt-like"/>
</dbReference>
<feature type="domain" description="TonB-dependent receptor-like beta-barrel" evidence="11">
    <location>
        <begin position="324"/>
        <end position="815"/>
    </location>
</feature>
<evidence type="ECO:0000256" key="2">
    <source>
        <dbReference type="ARBA" id="ARBA00022448"/>
    </source>
</evidence>
<dbReference type="KEGG" id="hce:HCW_04525"/>
<evidence type="ECO:0000256" key="6">
    <source>
        <dbReference type="ARBA" id="ARBA00023136"/>
    </source>
</evidence>
<keyword evidence="6 8" id="KW-0472">Membrane</keyword>
<dbReference type="AlphaFoldDB" id="I0EMK3"/>
<keyword evidence="10" id="KW-0732">Signal</keyword>
<dbReference type="PATRIC" id="fig|182217.3.peg.966"/>
<dbReference type="HOGENOM" id="CLU_008287_17_2_7"/>
<dbReference type="InterPro" id="IPR036942">
    <property type="entry name" value="Beta-barrel_TonB_sf"/>
</dbReference>
<evidence type="ECO:0000256" key="8">
    <source>
        <dbReference type="PROSITE-ProRule" id="PRU01360"/>
    </source>
</evidence>
<evidence type="ECO:0000256" key="5">
    <source>
        <dbReference type="ARBA" id="ARBA00023077"/>
    </source>
</evidence>
<dbReference type="GO" id="GO:0033214">
    <property type="term" value="P:siderophore-iron import into cell"/>
    <property type="evidence" value="ECO:0007669"/>
    <property type="project" value="TreeGrafter"/>
</dbReference>
<dbReference type="PROSITE" id="PS52016">
    <property type="entry name" value="TONB_DEPENDENT_REC_3"/>
    <property type="match status" value="1"/>
</dbReference>
<dbReference type="Gene3D" id="2.40.170.20">
    <property type="entry name" value="TonB-dependent receptor, beta-barrel domain"/>
    <property type="match status" value="1"/>
</dbReference>
<keyword evidence="5 9" id="KW-0798">TonB box</keyword>
<keyword evidence="4 8" id="KW-0812">Transmembrane</keyword>
<dbReference type="Proteomes" id="UP000005010">
    <property type="component" value="Chromosome"/>
</dbReference>
<feature type="signal peptide" evidence="10">
    <location>
        <begin position="1"/>
        <end position="19"/>
    </location>
</feature>
<dbReference type="eggNOG" id="COG4772">
    <property type="taxonomic scope" value="Bacteria"/>
</dbReference>
<dbReference type="PANTHER" id="PTHR30442">
    <property type="entry name" value="IRON III DICITRATE TRANSPORT PROTEIN FECA"/>
    <property type="match status" value="1"/>
</dbReference>
<evidence type="ECO:0000313" key="13">
    <source>
        <dbReference type="EMBL" id="AFI04172.1"/>
    </source>
</evidence>
<name>I0EMK3_HELC0</name>
<dbReference type="InterPro" id="IPR037066">
    <property type="entry name" value="Plug_dom_sf"/>
</dbReference>
<keyword evidence="3 8" id="KW-1134">Transmembrane beta strand</keyword>
<dbReference type="InterPro" id="IPR012910">
    <property type="entry name" value="Plug_dom"/>
</dbReference>
<evidence type="ECO:0000256" key="9">
    <source>
        <dbReference type="RuleBase" id="RU003357"/>
    </source>
</evidence>
<dbReference type="GO" id="GO:0009279">
    <property type="term" value="C:cell outer membrane"/>
    <property type="evidence" value="ECO:0007669"/>
    <property type="project" value="UniProtKB-SubCell"/>
</dbReference>
<dbReference type="RefSeq" id="WP_014661042.1">
    <property type="nucleotide sequence ID" value="NC_017737.1"/>
</dbReference>
<sequence>MKYKHWLLLVLFGVSAIQAKSDKKSYTLSKVQVLGTNDIDSRGYGGIDTPKNWQSSSVKNFAGSRSIISHKQITQTANQSIEEALQNVPGIQIRNFNGTGIEPSISVRGFGAGAAGHSDTGMILMNGIPIYADPYSAIRLPLLPVNFLNVDRIDVIKGGSSVQYGPNTFGGVMNIITKEIPKKWVNEVAERTTFWGRAKNSGFVSVQDKPINKSLDNNMLFDTYLKSGGMINKHFGVQIQADWLKGQGFRYDSPTNNQNYMLEGIYKINASNSIKAYYQYYSFFFADPGSLSIEAYKENRFQNDRPNNTKSGRSKRFGIVYQNYFGTSEKVNGDFSFTYYTQDLSRDFKFDTNFLNVNSNPENGIVYTDDNYNGFAVFQHPRRFVFNAFEPKLHLNINTQKVKQTFTTGLRFFSSDLYFPPALRNTTTCKGGWMPLKGTIYNESLQDLEDNGVSVKAGVDTTGKSVQELQQAGDLGYNTSDCSQSGYQWNYAFFPYQRLNNNFTAVYLSDKIDILDGKLVIIPGIRYTFLNYHYHVKMLNPSYQYNVEDIHSKESDDYIIRDYPKQSNEFNPALSIAYKPISNWVLYFNYQRSFIPPQQGMAAFYNGFYRQFYTQTFNEIEVGSRYSYKDKLSFNSNYFITFAHDYNSGGYTSVPIDGRSQGVELEAYYAPIRGLQFHMAYTYIDARITSNGASNPFFVGIVNSSYDGHYDSFNIKGKQFPYVSPNQFVFDARYSYKNTTIGLSSFFYSRSYSSMLNSTESKQVCGYIEPLWGINYQCNNVGMLPWYWVWNIQVSQVLWQSGRHKITASLQVNNIFNMKYYFRGIGTSPTGRQPAPGRSITCFINYQF</sequence>
<evidence type="ECO:0000256" key="4">
    <source>
        <dbReference type="ARBA" id="ARBA00022692"/>
    </source>
</evidence>
<accession>I0EMK3</accession>